<dbReference type="PANTHER" id="PTHR44013">
    <property type="entry name" value="ZINC-TYPE ALCOHOL DEHYDROGENASE-LIKE PROTEIN C16A3.02C"/>
    <property type="match status" value="1"/>
</dbReference>
<dbReference type="InterPro" id="IPR013154">
    <property type="entry name" value="ADH-like_N"/>
</dbReference>
<dbReference type="InterPro" id="IPR002364">
    <property type="entry name" value="Quin_OxRdtase/zeta-crystal_CS"/>
</dbReference>
<name>A0A3E1P054_9BACT</name>
<dbReference type="CDD" id="cd08267">
    <property type="entry name" value="MDR1"/>
    <property type="match status" value="1"/>
</dbReference>
<keyword evidence="3" id="KW-1185">Reference proteome</keyword>
<dbReference type="GO" id="GO:0016491">
    <property type="term" value="F:oxidoreductase activity"/>
    <property type="evidence" value="ECO:0007669"/>
    <property type="project" value="InterPro"/>
</dbReference>
<sequence>MRKLIYSRFGGTEVLEMVEAAMPEGEIVVNVKAVSVNPLDWKLWQGELKLMSGKKFPKEVGIDFSGIVIKGGAGYQEGDEVFGVASIFKGGAMAEYVAVKAADIALKPAGISFEEAACLPVAGGAAWQIVEELGKVKAGMEVLVNGAGGGLGPFVIQLAKRRGALVTAVVGASGVEMVKGLGSDVVVDYRKEDVLQGRKRYDVVVDLAGKMGYAAGKKLLKKKGVFVNTSPGLKEMVGSLLSGGKYKLLFLKNSAKGLERLAGSGLKVVIGKRNEWTDYKVGYDEVKRGGIVGKAVFVL</sequence>
<comment type="caution">
    <text evidence="2">The sequence shown here is derived from an EMBL/GenBank/DDBJ whole genome shotgun (WGS) entry which is preliminary data.</text>
</comment>
<dbReference type="InterPro" id="IPR011032">
    <property type="entry name" value="GroES-like_sf"/>
</dbReference>
<dbReference type="InterPro" id="IPR052733">
    <property type="entry name" value="Chloroplast_QOR"/>
</dbReference>
<dbReference type="PROSITE" id="PS01162">
    <property type="entry name" value="QOR_ZETA_CRYSTAL"/>
    <property type="match status" value="1"/>
</dbReference>
<dbReference type="Pfam" id="PF08240">
    <property type="entry name" value="ADH_N"/>
    <property type="match status" value="1"/>
</dbReference>
<gene>
    <name evidence="2" type="ORF">DXN04_16315</name>
</gene>
<dbReference type="Gene3D" id="3.90.180.10">
    <property type="entry name" value="Medium-chain alcohol dehydrogenases, catalytic domain"/>
    <property type="match status" value="1"/>
</dbReference>
<dbReference type="InterPro" id="IPR036291">
    <property type="entry name" value="NAD(P)-bd_dom_sf"/>
</dbReference>
<dbReference type="EMBL" id="QTJV01000006">
    <property type="protein sequence ID" value="RFM33525.1"/>
    <property type="molecule type" value="Genomic_DNA"/>
</dbReference>
<evidence type="ECO:0000313" key="3">
    <source>
        <dbReference type="Proteomes" id="UP000261174"/>
    </source>
</evidence>
<protein>
    <submittedName>
        <fullName evidence="2">NAD(P)-dependent alcohol dehydrogenase</fullName>
    </submittedName>
</protein>
<evidence type="ECO:0000259" key="1">
    <source>
        <dbReference type="SMART" id="SM00829"/>
    </source>
</evidence>
<dbReference type="Pfam" id="PF13602">
    <property type="entry name" value="ADH_zinc_N_2"/>
    <property type="match status" value="1"/>
</dbReference>
<feature type="domain" description="Enoyl reductase (ER)" evidence="1">
    <location>
        <begin position="7"/>
        <end position="270"/>
    </location>
</feature>
<accession>A0A3E1P054</accession>
<proteinExistence type="predicted"/>
<dbReference type="SUPFAM" id="SSF50129">
    <property type="entry name" value="GroES-like"/>
    <property type="match status" value="1"/>
</dbReference>
<dbReference type="InterPro" id="IPR020843">
    <property type="entry name" value="ER"/>
</dbReference>
<dbReference type="AlphaFoldDB" id="A0A3E1P054"/>
<dbReference type="SUPFAM" id="SSF51735">
    <property type="entry name" value="NAD(P)-binding Rossmann-fold domains"/>
    <property type="match status" value="1"/>
</dbReference>
<reference evidence="2 3" key="1">
    <citation type="submission" date="2018-08" db="EMBL/GenBank/DDBJ databases">
        <title>Chitinophaga sp. K20C18050901, a novel bacterium isolated from forest soil.</title>
        <authorList>
            <person name="Wang C."/>
        </authorList>
    </citation>
    <scope>NUCLEOTIDE SEQUENCE [LARGE SCALE GENOMIC DNA]</scope>
    <source>
        <strain evidence="2 3">K20C18050901</strain>
    </source>
</reference>
<dbReference type="OrthoDB" id="634508at2"/>
<dbReference type="Proteomes" id="UP000261174">
    <property type="component" value="Unassembled WGS sequence"/>
</dbReference>
<dbReference type="SMART" id="SM00829">
    <property type="entry name" value="PKS_ER"/>
    <property type="match status" value="1"/>
</dbReference>
<evidence type="ECO:0000313" key="2">
    <source>
        <dbReference type="EMBL" id="RFM33525.1"/>
    </source>
</evidence>
<dbReference type="Gene3D" id="3.40.50.720">
    <property type="entry name" value="NAD(P)-binding Rossmann-like Domain"/>
    <property type="match status" value="1"/>
</dbReference>
<dbReference type="PANTHER" id="PTHR44013:SF1">
    <property type="entry name" value="ZINC-TYPE ALCOHOL DEHYDROGENASE-LIKE PROTEIN C16A3.02C"/>
    <property type="match status" value="1"/>
</dbReference>
<organism evidence="2 3">
    <name type="scientific">Chitinophaga silvisoli</name>
    <dbReference type="NCBI Taxonomy" id="2291814"/>
    <lineage>
        <taxon>Bacteria</taxon>
        <taxon>Pseudomonadati</taxon>
        <taxon>Bacteroidota</taxon>
        <taxon>Chitinophagia</taxon>
        <taxon>Chitinophagales</taxon>
        <taxon>Chitinophagaceae</taxon>
        <taxon>Chitinophaga</taxon>
    </lineage>
</organism>
<dbReference type="GO" id="GO:0008270">
    <property type="term" value="F:zinc ion binding"/>
    <property type="evidence" value="ECO:0007669"/>
    <property type="project" value="InterPro"/>
</dbReference>
<dbReference type="RefSeq" id="WP_116854448.1">
    <property type="nucleotide sequence ID" value="NZ_QTJV01000006.1"/>
</dbReference>